<dbReference type="OMA" id="HGRRRIN"/>
<evidence type="ECO:0000313" key="2">
    <source>
        <dbReference type="Proteomes" id="UP000187609"/>
    </source>
</evidence>
<accession>A0A1J6ISG9</accession>
<name>A0A1J6ISG9_NICAT</name>
<sequence length="114" mass="12742">MSKRNSSTNFSMKNKPTSSIWNFRLQSNSSSSSVSFLKNIGAKLASALSFFSNSNYYRKRLSRKVSSSSLGRSRSYVERFDSQRAEAIEDCIEFLNSSASSLQRSYSVPSSTCC</sequence>
<dbReference type="PANTHER" id="PTHR34355">
    <property type="entry name" value="JOSEPHIN-LIKE PROTEIN"/>
    <property type="match status" value="1"/>
</dbReference>
<evidence type="ECO:0008006" key="3">
    <source>
        <dbReference type="Google" id="ProtNLM"/>
    </source>
</evidence>
<keyword evidence="2" id="KW-1185">Reference proteome</keyword>
<comment type="caution">
    <text evidence="1">The sequence shown here is derived from an EMBL/GenBank/DDBJ whole genome shotgun (WGS) entry which is preliminary data.</text>
</comment>
<proteinExistence type="predicted"/>
<dbReference type="AlphaFoldDB" id="A0A1J6ISG9"/>
<dbReference type="Proteomes" id="UP000187609">
    <property type="component" value="Unassembled WGS sequence"/>
</dbReference>
<dbReference type="PANTHER" id="PTHR34355:SF1">
    <property type="entry name" value="JOSEPHIN-LIKE PROTEIN"/>
    <property type="match status" value="1"/>
</dbReference>
<evidence type="ECO:0000313" key="1">
    <source>
        <dbReference type="EMBL" id="OIS98088.1"/>
    </source>
</evidence>
<dbReference type="Gramene" id="OIS98088">
    <property type="protein sequence ID" value="OIS98088"/>
    <property type="gene ID" value="A4A49_15210"/>
</dbReference>
<protein>
    <recommendedName>
        <fullName evidence="3">Josephin-like protein</fullName>
    </recommendedName>
</protein>
<dbReference type="EMBL" id="MJEQ01037192">
    <property type="protein sequence ID" value="OIS98088.1"/>
    <property type="molecule type" value="Genomic_DNA"/>
</dbReference>
<reference evidence="1" key="1">
    <citation type="submission" date="2016-11" db="EMBL/GenBank/DDBJ databases">
        <title>The genome of Nicotiana attenuata.</title>
        <authorList>
            <person name="Xu S."/>
            <person name="Brockmoeller T."/>
            <person name="Gaquerel E."/>
            <person name="Navarro A."/>
            <person name="Kuhl H."/>
            <person name="Gase K."/>
            <person name="Ling Z."/>
            <person name="Zhou W."/>
            <person name="Kreitzer C."/>
            <person name="Stanke M."/>
            <person name="Tang H."/>
            <person name="Lyons E."/>
            <person name="Pandey P."/>
            <person name="Pandey S.P."/>
            <person name="Timmermann B."/>
            <person name="Baldwin I.T."/>
        </authorList>
    </citation>
    <scope>NUCLEOTIDE SEQUENCE [LARGE SCALE GENOMIC DNA]</scope>
    <source>
        <strain evidence="1">UT</strain>
    </source>
</reference>
<dbReference type="STRING" id="49451.A0A1J6ISG9"/>
<gene>
    <name evidence="1" type="ORF">A4A49_15210</name>
</gene>
<organism evidence="1 2">
    <name type="scientific">Nicotiana attenuata</name>
    <name type="common">Coyote tobacco</name>
    <dbReference type="NCBI Taxonomy" id="49451"/>
    <lineage>
        <taxon>Eukaryota</taxon>
        <taxon>Viridiplantae</taxon>
        <taxon>Streptophyta</taxon>
        <taxon>Embryophyta</taxon>
        <taxon>Tracheophyta</taxon>
        <taxon>Spermatophyta</taxon>
        <taxon>Magnoliopsida</taxon>
        <taxon>eudicotyledons</taxon>
        <taxon>Gunneridae</taxon>
        <taxon>Pentapetalae</taxon>
        <taxon>asterids</taxon>
        <taxon>lamiids</taxon>
        <taxon>Solanales</taxon>
        <taxon>Solanaceae</taxon>
        <taxon>Nicotianoideae</taxon>
        <taxon>Nicotianeae</taxon>
        <taxon>Nicotiana</taxon>
    </lineage>
</organism>